<gene>
    <name evidence="4" type="ORF">LVIROSA_LOCUS28044</name>
</gene>
<accession>A0AAU9NW35</accession>
<dbReference type="GO" id="GO:0003723">
    <property type="term" value="F:RNA binding"/>
    <property type="evidence" value="ECO:0007669"/>
    <property type="project" value="UniProtKB-UniRule"/>
</dbReference>
<keyword evidence="5" id="KW-1185">Reference proteome</keyword>
<feature type="region of interest" description="Disordered" evidence="2">
    <location>
        <begin position="493"/>
        <end position="563"/>
    </location>
</feature>
<evidence type="ECO:0000259" key="3">
    <source>
        <dbReference type="PROSITE" id="PS50102"/>
    </source>
</evidence>
<keyword evidence="1" id="KW-0694">RNA-binding</keyword>
<dbReference type="PROSITE" id="PS50102">
    <property type="entry name" value="RRM"/>
    <property type="match status" value="1"/>
</dbReference>
<evidence type="ECO:0000256" key="1">
    <source>
        <dbReference type="PROSITE-ProRule" id="PRU00176"/>
    </source>
</evidence>
<dbReference type="AlphaFoldDB" id="A0AAU9NW35"/>
<feature type="compositionally biased region" description="Basic residues" evidence="2">
    <location>
        <begin position="507"/>
        <end position="516"/>
    </location>
</feature>
<dbReference type="InterPro" id="IPR012677">
    <property type="entry name" value="Nucleotide-bd_a/b_plait_sf"/>
</dbReference>
<dbReference type="CDD" id="cd00590">
    <property type="entry name" value="RRM_SF"/>
    <property type="match status" value="1"/>
</dbReference>
<reference evidence="4 5" key="1">
    <citation type="submission" date="2022-01" db="EMBL/GenBank/DDBJ databases">
        <authorList>
            <person name="Xiong W."/>
            <person name="Schranz E."/>
        </authorList>
    </citation>
    <scope>NUCLEOTIDE SEQUENCE [LARGE SCALE GENOMIC DNA]</scope>
</reference>
<dbReference type="InterPro" id="IPR000504">
    <property type="entry name" value="RRM_dom"/>
</dbReference>
<protein>
    <recommendedName>
        <fullName evidence="3">RRM domain-containing protein</fullName>
    </recommendedName>
</protein>
<dbReference type="Gene3D" id="3.30.70.330">
    <property type="match status" value="1"/>
</dbReference>
<evidence type="ECO:0000313" key="4">
    <source>
        <dbReference type="EMBL" id="CAH1442025.1"/>
    </source>
</evidence>
<feature type="region of interest" description="Disordered" evidence="2">
    <location>
        <begin position="371"/>
        <end position="409"/>
    </location>
</feature>
<comment type="caution">
    <text evidence="4">The sequence shown here is derived from an EMBL/GenBank/DDBJ whole genome shotgun (WGS) entry which is preliminary data.</text>
</comment>
<feature type="compositionally biased region" description="Polar residues" evidence="2">
    <location>
        <begin position="400"/>
        <end position="409"/>
    </location>
</feature>
<organism evidence="4 5">
    <name type="scientific">Lactuca virosa</name>
    <dbReference type="NCBI Taxonomy" id="75947"/>
    <lineage>
        <taxon>Eukaryota</taxon>
        <taxon>Viridiplantae</taxon>
        <taxon>Streptophyta</taxon>
        <taxon>Embryophyta</taxon>
        <taxon>Tracheophyta</taxon>
        <taxon>Spermatophyta</taxon>
        <taxon>Magnoliopsida</taxon>
        <taxon>eudicotyledons</taxon>
        <taxon>Gunneridae</taxon>
        <taxon>Pentapetalae</taxon>
        <taxon>asterids</taxon>
        <taxon>campanulids</taxon>
        <taxon>Asterales</taxon>
        <taxon>Asteraceae</taxon>
        <taxon>Cichorioideae</taxon>
        <taxon>Cichorieae</taxon>
        <taxon>Lactucinae</taxon>
        <taxon>Lactuca</taxon>
    </lineage>
</organism>
<evidence type="ECO:0000256" key="2">
    <source>
        <dbReference type="SAM" id="MobiDB-lite"/>
    </source>
</evidence>
<sequence>MNGRQKSDGWTEVRQKKPPTQAPHADAGCVRTNYYVSGFPGDTKKEELRKAFAKFGNVVDVYMGGKTDRYKRNFAFVRFTGVKDVKALEDELQIIKLKGVLLLVNIEKHKRKLSQHHAIPSRQQNVTPRYVPIHQSYRNGDSRSFAQVAAGVSNSHNKPPSPPMILNSNTCIREWLKKNVLIGEVHQFENLHCLFTFTEKGVITKYLGGLRVALHFDQTSNASKFLEDEPAWKEWFQWLTHGDKLDIKYERIAWMKILGLPLKLWDESNFSTIVRTFGKIVRSCDCIADRRDYSIDKVGVLTSNTKWINEEISVFAEGKLFTVGVVEYTNDWSAFKTPPLDHMEYESEDEVTDNDDEDGISDTCMNFNDNDLEEGEIHPNNEHSCVGGDDSGESPVAETSMDSPSNTPSITLEATRSLVATPLMPHTEASFGIPNASEPTVASLIPDPDVVDPSKYPVCSNPTPIINSNLAHTPIQSISTFGPLDNAIPLHNVVSSGSKTPIEAEPKHKKRKRLRSATRSPHASSIPPPSMCPHSSSTISVSIPPAFDLNQNPPTNSTSSDTPDIDVDDVGCLHLELLQTVEIGKKLGFQIKDNNKILAQVIGEIGDIDCDK</sequence>
<feature type="compositionally biased region" description="Basic and acidic residues" evidence="2">
    <location>
        <begin position="1"/>
        <end position="15"/>
    </location>
</feature>
<dbReference type="EMBL" id="CAKMRJ010005412">
    <property type="protein sequence ID" value="CAH1442025.1"/>
    <property type="molecule type" value="Genomic_DNA"/>
</dbReference>
<feature type="region of interest" description="Disordered" evidence="2">
    <location>
        <begin position="1"/>
        <end position="26"/>
    </location>
</feature>
<dbReference type="SUPFAM" id="SSF54928">
    <property type="entry name" value="RNA-binding domain, RBD"/>
    <property type="match status" value="1"/>
</dbReference>
<feature type="compositionally biased region" description="Polar residues" evidence="2">
    <location>
        <begin position="549"/>
        <end position="562"/>
    </location>
</feature>
<dbReference type="Proteomes" id="UP001157418">
    <property type="component" value="Unassembled WGS sequence"/>
</dbReference>
<feature type="domain" description="RRM" evidence="3">
    <location>
        <begin position="32"/>
        <end position="109"/>
    </location>
</feature>
<evidence type="ECO:0000313" key="5">
    <source>
        <dbReference type="Proteomes" id="UP001157418"/>
    </source>
</evidence>
<dbReference type="PANTHER" id="PTHR34427">
    <property type="entry name" value="DUF4283 DOMAIN PROTEIN"/>
    <property type="match status" value="1"/>
</dbReference>
<dbReference type="Pfam" id="PF00076">
    <property type="entry name" value="RRM_1"/>
    <property type="match status" value="1"/>
</dbReference>
<name>A0AAU9NW35_9ASTR</name>
<dbReference type="SMART" id="SM00360">
    <property type="entry name" value="RRM"/>
    <property type="match status" value="1"/>
</dbReference>
<dbReference type="PANTHER" id="PTHR34427:SF5">
    <property type="entry name" value="DUF4283 DOMAIN-CONTAINING PROTEIN"/>
    <property type="match status" value="1"/>
</dbReference>
<dbReference type="InterPro" id="IPR035979">
    <property type="entry name" value="RBD_domain_sf"/>
</dbReference>
<proteinExistence type="predicted"/>